<dbReference type="PANTHER" id="PTHR23235">
    <property type="entry name" value="KRUEPPEL-LIKE TRANSCRIPTION FACTOR"/>
    <property type="match status" value="1"/>
</dbReference>
<feature type="compositionally biased region" description="Low complexity" evidence="8">
    <location>
        <begin position="255"/>
        <end position="286"/>
    </location>
</feature>
<dbReference type="SMART" id="SM00355">
    <property type="entry name" value="ZnF_C2H2"/>
    <property type="match status" value="3"/>
</dbReference>
<dbReference type="GeneID" id="113208325"/>
<evidence type="ECO:0000256" key="4">
    <source>
        <dbReference type="ARBA" id="ARBA00022771"/>
    </source>
</evidence>
<feature type="signal peptide" evidence="9">
    <location>
        <begin position="1"/>
        <end position="16"/>
    </location>
</feature>
<keyword evidence="5" id="KW-0862">Zinc</keyword>
<keyword evidence="3" id="KW-0677">Repeat</keyword>
<evidence type="ECO:0000256" key="5">
    <source>
        <dbReference type="ARBA" id="ARBA00022833"/>
    </source>
</evidence>
<keyword evidence="11" id="KW-1185">Reference proteome</keyword>
<dbReference type="SUPFAM" id="SSF57667">
    <property type="entry name" value="beta-beta-alpha zinc fingers"/>
    <property type="match status" value="2"/>
</dbReference>
<dbReference type="FunFam" id="3.30.160.60:FF:000021">
    <property type="entry name" value="Basic krueppel-like factor 3"/>
    <property type="match status" value="1"/>
</dbReference>
<dbReference type="AlphaFoldDB" id="A0A9C6U6C3"/>
<evidence type="ECO:0000256" key="8">
    <source>
        <dbReference type="SAM" id="MobiDB-lite"/>
    </source>
</evidence>
<keyword evidence="9" id="KW-0732">Signal</keyword>
<feature type="region of interest" description="Disordered" evidence="8">
    <location>
        <begin position="255"/>
        <end position="348"/>
    </location>
</feature>
<evidence type="ECO:0000259" key="10">
    <source>
        <dbReference type="PROSITE" id="PS50157"/>
    </source>
</evidence>
<dbReference type="OrthoDB" id="4748970at2759"/>
<feature type="domain" description="C2H2-type" evidence="10">
    <location>
        <begin position="388"/>
        <end position="417"/>
    </location>
</feature>
<keyword evidence="4 7" id="KW-0863">Zinc-finger</keyword>
<name>A0A9C6U6C3_FRAOC</name>
<comment type="subcellular location">
    <subcellularLocation>
        <location evidence="1">Nucleus</location>
    </subcellularLocation>
</comment>
<accession>A0A9C6U6C3</accession>
<evidence type="ECO:0000256" key="6">
    <source>
        <dbReference type="ARBA" id="ARBA00023242"/>
    </source>
</evidence>
<feature type="compositionally biased region" description="Low complexity" evidence="8">
    <location>
        <begin position="298"/>
        <end position="308"/>
    </location>
</feature>
<feature type="domain" description="C2H2-type" evidence="10">
    <location>
        <begin position="418"/>
        <end position="445"/>
    </location>
</feature>
<gene>
    <name evidence="12" type="primary">LOC113208325</name>
</gene>
<evidence type="ECO:0000256" key="2">
    <source>
        <dbReference type="ARBA" id="ARBA00022723"/>
    </source>
</evidence>
<dbReference type="RefSeq" id="XP_052126111.1">
    <property type="nucleotide sequence ID" value="XM_052270151.1"/>
</dbReference>
<dbReference type="Proteomes" id="UP000504606">
    <property type="component" value="Unplaced"/>
</dbReference>
<evidence type="ECO:0000313" key="11">
    <source>
        <dbReference type="Proteomes" id="UP000504606"/>
    </source>
</evidence>
<dbReference type="InterPro" id="IPR036236">
    <property type="entry name" value="Znf_C2H2_sf"/>
</dbReference>
<dbReference type="Gene3D" id="3.30.160.60">
    <property type="entry name" value="Classic Zinc Finger"/>
    <property type="match status" value="3"/>
</dbReference>
<evidence type="ECO:0000313" key="12">
    <source>
        <dbReference type="RefSeq" id="XP_052126111.1"/>
    </source>
</evidence>
<feature type="compositionally biased region" description="Low complexity" evidence="8">
    <location>
        <begin position="318"/>
        <end position="327"/>
    </location>
</feature>
<organism evidence="11 12">
    <name type="scientific">Frankliniella occidentalis</name>
    <name type="common">Western flower thrips</name>
    <name type="synonym">Euthrips occidentalis</name>
    <dbReference type="NCBI Taxonomy" id="133901"/>
    <lineage>
        <taxon>Eukaryota</taxon>
        <taxon>Metazoa</taxon>
        <taxon>Ecdysozoa</taxon>
        <taxon>Arthropoda</taxon>
        <taxon>Hexapoda</taxon>
        <taxon>Insecta</taxon>
        <taxon>Pterygota</taxon>
        <taxon>Neoptera</taxon>
        <taxon>Paraneoptera</taxon>
        <taxon>Thysanoptera</taxon>
        <taxon>Terebrantia</taxon>
        <taxon>Thripoidea</taxon>
        <taxon>Thripidae</taxon>
        <taxon>Frankliniella</taxon>
    </lineage>
</organism>
<dbReference type="GO" id="GO:0000981">
    <property type="term" value="F:DNA-binding transcription factor activity, RNA polymerase II-specific"/>
    <property type="evidence" value="ECO:0007669"/>
    <property type="project" value="TreeGrafter"/>
</dbReference>
<proteinExistence type="predicted"/>
<dbReference type="PROSITE" id="PS00028">
    <property type="entry name" value="ZINC_FINGER_C2H2_1"/>
    <property type="match status" value="3"/>
</dbReference>
<reference evidence="12" key="1">
    <citation type="submission" date="2025-08" db="UniProtKB">
        <authorList>
            <consortium name="RefSeq"/>
        </authorList>
    </citation>
    <scope>IDENTIFICATION</scope>
    <source>
        <tissue evidence="12">Whole organism</tissue>
    </source>
</reference>
<feature type="compositionally biased region" description="Pro residues" evidence="8">
    <location>
        <begin position="287"/>
        <end position="297"/>
    </location>
</feature>
<protein>
    <submittedName>
        <fullName evidence="12">Krueppel-like factor 5</fullName>
    </submittedName>
</protein>
<keyword evidence="6" id="KW-0539">Nucleus</keyword>
<dbReference type="PROSITE" id="PS50157">
    <property type="entry name" value="ZINC_FINGER_C2H2_2"/>
    <property type="match status" value="3"/>
</dbReference>
<dbReference type="Pfam" id="PF00096">
    <property type="entry name" value="zf-C2H2"/>
    <property type="match status" value="3"/>
</dbReference>
<dbReference type="GO" id="GO:0008270">
    <property type="term" value="F:zinc ion binding"/>
    <property type="evidence" value="ECO:0007669"/>
    <property type="project" value="UniProtKB-KW"/>
</dbReference>
<evidence type="ECO:0000256" key="1">
    <source>
        <dbReference type="ARBA" id="ARBA00004123"/>
    </source>
</evidence>
<dbReference type="InterPro" id="IPR013087">
    <property type="entry name" value="Znf_C2H2_type"/>
</dbReference>
<evidence type="ECO:0000256" key="9">
    <source>
        <dbReference type="SAM" id="SignalP"/>
    </source>
</evidence>
<feature type="domain" description="C2H2-type" evidence="10">
    <location>
        <begin position="358"/>
        <end position="387"/>
    </location>
</feature>
<dbReference type="FunFam" id="3.30.160.60:FF:000624">
    <property type="entry name" value="zinc finger protein 697"/>
    <property type="match status" value="1"/>
</dbReference>
<evidence type="ECO:0000256" key="3">
    <source>
        <dbReference type="ARBA" id="ARBA00022737"/>
    </source>
</evidence>
<dbReference type="KEGG" id="foc:113208325"/>
<dbReference type="GO" id="GO:0005634">
    <property type="term" value="C:nucleus"/>
    <property type="evidence" value="ECO:0007669"/>
    <property type="project" value="UniProtKB-SubCell"/>
</dbReference>
<feature type="chain" id="PRO_5038942069" evidence="9">
    <location>
        <begin position="17"/>
        <end position="446"/>
    </location>
</feature>
<sequence>MTLKIIILRKALVAHCALKWFISSCEFGGEPSYDSLVKNSCCKLRTQMVYLQCEFGDDPSEYSHGGACCREDRRLPIAGPPRIGPAVSGWDDERAKHDAFVRDDSITGKNSNETLDTLLCRPDLGRLQRLQLPFDNDPDKPRRQSASTIDEFFEWPRPPPGPRLAPPGSCSSTPLCDEDVFLRPPALWEDITSSIQKLDPDNADMLGLAGLSGSLAGPLSSSLSSLSSIKMEVTEDPGLMAELAVHQVPVQPPQLAAPQQHVPQQLQPHPHQLRPHPMQQHPLQRLPFPPPPTPPASDPGSPSNSAPRRTPPPPYPRAPGRGAGRQPGRPPAAPGAGAPSTPKYNRRNNPELEKRRVHHCDFPGCSKVYTKSSHLKAHQRIHTGEKPYRCQWAACEWRFARSDELTRHYRKHTGAKPFRCNVCDRSFARSDHLALHMKRHMPKGAK</sequence>
<dbReference type="FunFam" id="3.30.160.60:FF:000018">
    <property type="entry name" value="Krueppel-like factor 15"/>
    <property type="match status" value="1"/>
</dbReference>
<evidence type="ECO:0000256" key="7">
    <source>
        <dbReference type="PROSITE-ProRule" id="PRU00042"/>
    </source>
</evidence>
<dbReference type="PANTHER" id="PTHR23235:SF166">
    <property type="entry name" value="DENDRITIC ARBOR REDUCTION PROTEIN 1"/>
    <property type="match status" value="1"/>
</dbReference>
<keyword evidence="2" id="KW-0479">Metal-binding</keyword>
<dbReference type="GO" id="GO:0000978">
    <property type="term" value="F:RNA polymerase II cis-regulatory region sequence-specific DNA binding"/>
    <property type="evidence" value="ECO:0007669"/>
    <property type="project" value="TreeGrafter"/>
</dbReference>